<protein>
    <recommendedName>
        <fullName evidence="4">RBR-type E3 ubiquitin transferase</fullName>
        <ecNumber evidence="4">2.3.2.31</ecNumber>
    </recommendedName>
</protein>
<organism evidence="18 19">
    <name type="scientific">Candida albicans</name>
    <name type="common">Yeast</name>
    <dbReference type="NCBI Taxonomy" id="5476"/>
    <lineage>
        <taxon>Eukaryota</taxon>
        <taxon>Fungi</taxon>
        <taxon>Dikarya</taxon>
        <taxon>Ascomycota</taxon>
        <taxon>Saccharomycotina</taxon>
        <taxon>Pichiomycetes</taxon>
        <taxon>Debaryomycetaceae</taxon>
        <taxon>Candida/Lodderomyces clade</taxon>
        <taxon>Candida</taxon>
    </lineage>
</organism>
<dbReference type="PROSITE" id="PS00518">
    <property type="entry name" value="ZF_RING_1"/>
    <property type="match status" value="1"/>
</dbReference>
<name>A0A8H6C0D1_CANAX</name>
<dbReference type="GO" id="GO:0005737">
    <property type="term" value="C:cytoplasm"/>
    <property type="evidence" value="ECO:0007669"/>
    <property type="project" value="UniProtKB-ARBA"/>
</dbReference>
<dbReference type="InterPro" id="IPR013083">
    <property type="entry name" value="Znf_RING/FYVE/PHD"/>
</dbReference>
<evidence type="ECO:0000313" key="18">
    <source>
        <dbReference type="EMBL" id="KAF6069601.1"/>
    </source>
</evidence>
<gene>
    <name evidence="18" type="ORF">FOB64_003240</name>
</gene>
<keyword evidence="6" id="KW-0812">Transmembrane</keyword>
<keyword evidence="12" id="KW-1133">Transmembrane helix</keyword>
<dbReference type="PROSITE" id="PS50089">
    <property type="entry name" value="ZF_RING_2"/>
    <property type="match status" value="1"/>
</dbReference>
<dbReference type="CDD" id="cd20356">
    <property type="entry name" value="Rcat_RBR_HHARI-like"/>
    <property type="match status" value="1"/>
</dbReference>
<dbReference type="InterPro" id="IPR044066">
    <property type="entry name" value="TRIAD_supradom"/>
</dbReference>
<dbReference type="Pfam" id="PF22191">
    <property type="entry name" value="IBR_1"/>
    <property type="match status" value="1"/>
</dbReference>
<evidence type="ECO:0000256" key="2">
    <source>
        <dbReference type="ARBA" id="ARBA00004167"/>
    </source>
</evidence>
<sequence length="1084" mass="125999">MSSTLSSKVEPLKNWLNKNSFWREDLIIKESPYGGIGVFSQGPIDIEEDPLLLRIPKANLLAPKNSYIYNLLVDYEPENPDIILSEGMFGLVITVIYELQCHDSSPWFEYLQTIDFNNSQIPVCLWDTVDKDNLKNTQLDLLNFLDPQELIDFYVEAIRFAHKNSDTLPIPSILNIDNPDLSPKLLSEKHNDKLIEFGKVIQSVISRAFSIDNYYQLALVPAADLFNHLSPKTKDGKVIDRENIHFVCDGTVCEVCGEQECDHEEEGEVVDDDDDDDVDNIEQEPRKSSDDSESITSISMDYIYEMEQDELKEIAVNGADHDLANELSDSSKCCDVVLIREPQEQHEFEIFNSYGNELSNAQLLQKYGFIDMDDNPNDTCLLSIQFFKQLKTLKEKLGNPKKAKELDQKIEWLEEIGYELINEIISAEDMEHNHDEEDCQDESCDQKDAEVIFPESWPLSIFVKNIDGSCSPQTYAILKLIELKHPYFVQKLEAIDNEKILIKNIQKYLLNYTEKELKSFNKTVSNWCKNRLQKYPDSIRSSKHNDDNISFEYDDDVDNDESEISFVSEDENDGNNLEPPNKKSKSTYNGNGVDDDSVVAGFNGTIYRPWTFEEFIEQRFLNPLKKLEKVHLNGCTEDDLLIMLQYKKWNSDEVINSFFESHDKLMEKCGLPVGKPSNNTFEEVDNYDCFICCESYPKTTVYSLTCGHQFCFSCYQQYIGNEIVRGELITCMDPECHYTIPHRDIDQFYAPKDKEKNLIVTVKSLSSNPLLHSAARYLVNSKPKYTHCPATDCTSFAEILDDFKNVDLSRVPIIGCSEHHEFCFNCKYENHLPCPCWVSKRWIKKCNDDSETAHWIDANTHSCPKCYSSIEKNGGCNHMTCQKCKYEFCWVCLKDWSDHRNNYSCNRFRDSRVEDQIRKNRSRQTLERYLHFYKRYFIHENSMKGDQRILKKIDDVTRLYMEDRRENGSTYLSWNDIQFLPDAMKSLQNGRKTLKWTYAFAYYLSKSNFSDIFEFNQDFLNRTVEDLSEIFEKIMDKRNKNKVGTILKNKAKIINLSELVNARRTTLIESAEENLQKGLLSFQP</sequence>
<dbReference type="Proteomes" id="UP000536275">
    <property type="component" value="Unassembled WGS sequence"/>
</dbReference>
<evidence type="ECO:0000256" key="9">
    <source>
        <dbReference type="ARBA" id="ARBA00022771"/>
    </source>
</evidence>
<evidence type="ECO:0000256" key="8">
    <source>
        <dbReference type="ARBA" id="ARBA00022737"/>
    </source>
</evidence>
<dbReference type="SUPFAM" id="SSF57850">
    <property type="entry name" value="RING/U-box"/>
    <property type="match status" value="2"/>
</dbReference>
<dbReference type="InterPro" id="IPR046341">
    <property type="entry name" value="SET_dom_sf"/>
</dbReference>
<proteinExistence type="predicted"/>
<dbReference type="Gene3D" id="3.90.1410.10">
    <property type="entry name" value="set domain protein methyltransferase, domain 1"/>
    <property type="match status" value="1"/>
</dbReference>
<keyword evidence="10" id="KW-0833">Ubl conjugation pathway</keyword>
<evidence type="ECO:0000256" key="3">
    <source>
        <dbReference type="ARBA" id="ARBA00004906"/>
    </source>
</evidence>
<evidence type="ECO:0000256" key="13">
    <source>
        <dbReference type="ARBA" id="ARBA00023136"/>
    </source>
</evidence>
<dbReference type="InterPro" id="IPR002867">
    <property type="entry name" value="IBR_dom"/>
</dbReference>
<evidence type="ECO:0000256" key="7">
    <source>
        <dbReference type="ARBA" id="ARBA00022723"/>
    </source>
</evidence>
<evidence type="ECO:0000256" key="5">
    <source>
        <dbReference type="ARBA" id="ARBA00022679"/>
    </source>
</evidence>
<feature type="domain" description="RING-type" evidence="17">
    <location>
        <begin position="685"/>
        <end position="909"/>
    </location>
</feature>
<evidence type="ECO:0000256" key="12">
    <source>
        <dbReference type="ARBA" id="ARBA00022989"/>
    </source>
</evidence>
<dbReference type="PANTHER" id="PTHR11685">
    <property type="entry name" value="RBR FAMILY RING FINGER AND IBR DOMAIN-CONTAINING"/>
    <property type="match status" value="1"/>
</dbReference>
<dbReference type="SMART" id="SM00647">
    <property type="entry name" value="IBR"/>
    <property type="match status" value="2"/>
</dbReference>
<comment type="catalytic activity">
    <reaction evidence="1">
        <text>[E2 ubiquitin-conjugating enzyme]-S-ubiquitinyl-L-cysteine + [acceptor protein]-L-lysine = [E2 ubiquitin-conjugating enzyme]-L-cysteine + [acceptor protein]-N(6)-ubiquitinyl-L-lysine.</text>
        <dbReference type="EC" id="2.3.2.31"/>
    </reaction>
</comment>
<evidence type="ECO:0000256" key="11">
    <source>
        <dbReference type="ARBA" id="ARBA00022833"/>
    </source>
</evidence>
<evidence type="ECO:0000259" key="16">
    <source>
        <dbReference type="PROSITE" id="PS50089"/>
    </source>
</evidence>
<dbReference type="AlphaFoldDB" id="A0A8H6C0D1"/>
<comment type="subcellular location">
    <subcellularLocation>
        <location evidence="2">Membrane</location>
        <topology evidence="2">Single-pass membrane protein</topology>
    </subcellularLocation>
</comment>
<comment type="pathway">
    <text evidence="3">Protein modification; protein ubiquitination.</text>
</comment>
<evidence type="ECO:0000256" key="14">
    <source>
        <dbReference type="PROSITE-ProRule" id="PRU00175"/>
    </source>
</evidence>
<dbReference type="InterPro" id="IPR045840">
    <property type="entry name" value="Ariadne"/>
</dbReference>
<dbReference type="InterPro" id="IPR017907">
    <property type="entry name" value="Znf_RING_CS"/>
</dbReference>
<dbReference type="FunFam" id="3.30.40.10:FF:000051">
    <property type="entry name" value="RBR-type E3 ubiquitin transferase"/>
    <property type="match status" value="1"/>
</dbReference>
<dbReference type="GO" id="GO:0031090">
    <property type="term" value="C:organelle membrane"/>
    <property type="evidence" value="ECO:0007669"/>
    <property type="project" value="UniProtKB-ARBA"/>
</dbReference>
<dbReference type="EC" id="2.3.2.31" evidence="4"/>
<keyword evidence="9 14" id="KW-0863">Zinc-finger</keyword>
<reference evidence="18 19" key="1">
    <citation type="submission" date="2020-03" db="EMBL/GenBank/DDBJ databases">
        <title>FDA dAtabase for Regulatory Grade micrObial Sequences (FDA-ARGOS): Supporting development and validation of Infectious Disease Dx tests.</title>
        <authorList>
            <person name="Campos J."/>
            <person name="Goldberg B."/>
            <person name="Tallon L."/>
            <person name="Sadzewicz L."/>
            <person name="Vavikolanu K."/>
            <person name="Mehta A."/>
            <person name="Aluvathingal J."/>
            <person name="Nadendla S."/>
            <person name="Nandy P."/>
            <person name="Geyer C."/>
            <person name="Yan Y."/>
            <person name="Sichtig H."/>
        </authorList>
    </citation>
    <scope>NUCLEOTIDE SEQUENCE [LARGE SCALE GENOMIC DNA]</scope>
    <source>
        <strain evidence="18 19">FDAARGOS_656</strain>
    </source>
</reference>
<dbReference type="Pfam" id="PF19422">
    <property type="entry name" value="Ariadne"/>
    <property type="match status" value="1"/>
</dbReference>
<comment type="caution">
    <text evidence="18">The sequence shown here is derived from an EMBL/GenBank/DDBJ whole genome shotgun (WGS) entry which is preliminary data.</text>
</comment>
<evidence type="ECO:0000256" key="15">
    <source>
        <dbReference type="SAM" id="MobiDB-lite"/>
    </source>
</evidence>
<keyword evidence="7" id="KW-0479">Metal-binding</keyword>
<evidence type="ECO:0000256" key="1">
    <source>
        <dbReference type="ARBA" id="ARBA00001798"/>
    </source>
</evidence>
<feature type="domain" description="RING-type" evidence="16">
    <location>
        <begin position="689"/>
        <end position="731"/>
    </location>
</feature>
<dbReference type="SUPFAM" id="SSF82199">
    <property type="entry name" value="SET domain"/>
    <property type="match status" value="2"/>
</dbReference>
<dbReference type="GO" id="GO:0016567">
    <property type="term" value="P:protein ubiquitination"/>
    <property type="evidence" value="ECO:0007669"/>
    <property type="project" value="InterPro"/>
</dbReference>
<keyword evidence="13" id="KW-0472">Membrane</keyword>
<dbReference type="Gene3D" id="3.30.40.10">
    <property type="entry name" value="Zinc/RING finger domain, C3HC4 (zinc finger)"/>
    <property type="match status" value="1"/>
</dbReference>
<dbReference type="Pfam" id="PF01485">
    <property type="entry name" value="IBR"/>
    <property type="match status" value="1"/>
</dbReference>
<keyword evidence="11" id="KW-0862">Zinc</keyword>
<accession>A0A8H6C0D1</accession>
<evidence type="ECO:0000256" key="6">
    <source>
        <dbReference type="ARBA" id="ARBA00022692"/>
    </source>
</evidence>
<dbReference type="GO" id="GO:0008270">
    <property type="term" value="F:zinc ion binding"/>
    <property type="evidence" value="ECO:0007669"/>
    <property type="project" value="UniProtKB-KW"/>
</dbReference>
<dbReference type="CDD" id="cd16773">
    <property type="entry name" value="RING-HC_RBR_TRIAD1"/>
    <property type="match status" value="1"/>
</dbReference>
<dbReference type="PROSITE" id="PS51873">
    <property type="entry name" value="TRIAD"/>
    <property type="match status" value="1"/>
</dbReference>
<dbReference type="EMBL" id="JABWAD010000037">
    <property type="protein sequence ID" value="KAF6069601.1"/>
    <property type="molecule type" value="Genomic_DNA"/>
</dbReference>
<dbReference type="Gene3D" id="1.20.120.1750">
    <property type="match status" value="1"/>
</dbReference>
<dbReference type="InterPro" id="IPR001841">
    <property type="entry name" value="Znf_RING"/>
</dbReference>
<dbReference type="GO" id="GO:0061630">
    <property type="term" value="F:ubiquitin protein ligase activity"/>
    <property type="evidence" value="ECO:0007669"/>
    <property type="project" value="UniProtKB-EC"/>
</dbReference>
<keyword evidence="8" id="KW-0677">Repeat</keyword>
<feature type="region of interest" description="Disordered" evidence="15">
    <location>
        <begin position="264"/>
        <end position="294"/>
    </location>
</feature>
<dbReference type="CDD" id="cd10527">
    <property type="entry name" value="SET_LSMT"/>
    <property type="match status" value="1"/>
</dbReference>
<evidence type="ECO:0000259" key="17">
    <source>
        <dbReference type="PROSITE" id="PS51873"/>
    </source>
</evidence>
<keyword evidence="5" id="KW-0808">Transferase</keyword>
<evidence type="ECO:0000313" key="19">
    <source>
        <dbReference type="Proteomes" id="UP000536275"/>
    </source>
</evidence>
<evidence type="ECO:0000256" key="10">
    <source>
        <dbReference type="ARBA" id="ARBA00022786"/>
    </source>
</evidence>
<dbReference type="FunFam" id="1.20.120.1750:FF:000022">
    <property type="entry name" value="RBR-type E3 ubiquitin transferase"/>
    <property type="match status" value="1"/>
</dbReference>
<dbReference type="InterPro" id="IPR031127">
    <property type="entry name" value="E3_UB_ligase_RBR"/>
</dbReference>
<evidence type="ECO:0000256" key="4">
    <source>
        <dbReference type="ARBA" id="ARBA00012251"/>
    </source>
</evidence>
<feature type="region of interest" description="Disordered" evidence="15">
    <location>
        <begin position="566"/>
        <end position="590"/>
    </location>
</feature>
<feature type="compositionally biased region" description="Acidic residues" evidence="15">
    <location>
        <begin position="264"/>
        <end position="282"/>
    </location>
</feature>